<dbReference type="Gene3D" id="3.20.20.450">
    <property type="entry name" value="EAL domain"/>
    <property type="match status" value="1"/>
</dbReference>
<dbReference type="InterPro" id="IPR029016">
    <property type="entry name" value="GAF-like_dom_sf"/>
</dbReference>
<feature type="domain" description="GGDEF" evidence="2">
    <location>
        <begin position="198"/>
        <end position="331"/>
    </location>
</feature>
<dbReference type="Pfam" id="PF00990">
    <property type="entry name" value="GGDEF"/>
    <property type="match status" value="1"/>
</dbReference>
<dbReference type="PANTHER" id="PTHR33121:SF79">
    <property type="entry name" value="CYCLIC DI-GMP PHOSPHODIESTERASE PDED-RELATED"/>
    <property type="match status" value="1"/>
</dbReference>
<dbReference type="EMBL" id="JAFIRR010000127">
    <property type="protein sequence ID" value="MCO6418370.1"/>
    <property type="molecule type" value="Genomic_DNA"/>
</dbReference>
<dbReference type="InterPro" id="IPR001633">
    <property type="entry name" value="EAL_dom"/>
</dbReference>
<dbReference type="InterPro" id="IPR003018">
    <property type="entry name" value="GAF"/>
</dbReference>
<evidence type="ECO:0000259" key="1">
    <source>
        <dbReference type="PROSITE" id="PS50883"/>
    </source>
</evidence>
<name>A0ABT1D8V0_9PROT</name>
<comment type="caution">
    <text evidence="3">The sequence shown here is derived from an EMBL/GenBank/DDBJ whole genome shotgun (WGS) entry which is preliminary data.</text>
</comment>
<dbReference type="CDD" id="cd01948">
    <property type="entry name" value="EAL"/>
    <property type="match status" value="1"/>
</dbReference>
<dbReference type="Gene3D" id="3.30.450.40">
    <property type="match status" value="1"/>
</dbReference>
<dbReference type="CDD" id="cd01949">
    <property type="entry name" value="GGDEF"/>
    <property type="match status" value="1"/>
</dbReference>
<dbReference type="SUPFAM" id="SSF141868">
    <property type="entry name" value="EAL domain-like"/>
    <property type="match status" value="1"/>
</dbReference>
<dbReference type="InterPro" id="IPR035919">
    <property type="entry name" value="EAL_sf"/>
</dbReference>
<dbReference type="InterPro" id="IPR029787">
    <property type="entry name" value="Nucleotide_cyclase"/>
</dbReference>
<sequence length="605" mass="64161">MPSAPLPENEVDRIAALQALQVLDTPREDRFDLFARLAADIAGTPMAAVTLVDAARQWFKASVGLQMRETPRELAFCAHAILGPAPLVVEDAAADPRFAANPLVIGGPGFRFYAGVPLVQRDGQAVGTLCVFDTVPRRLTARQLHRMAELAQGVMSTLEMHAALKALGALAAQDPLTGCVNRGALHVALAKLGGAGAPATAVLCLDLDRFKEINDLLGHAAGDAALREVARRLRAAVREHDLVGRLGGDEFVVLAKDLGCGEDAMALARRIHAAFAEPFSFEGQPIRLRTTLGLALYPADAPDGEAALRLADAALYRAKRSGFGTVRHLADAERGGVAGGGVRATLGRDEIASELRLSLAGEPGSAPLLVAWQPIFSAALPRRLVDAEALVRWPRRVEEAALGPGDFLPAAERHGLMARLDRHVLRAACREAAGWAMPLGISVNLSAPNFLTVDLVSGVEAALAESGLAPERLTLEVTESALIGDMARARGTLSALRRIGVRLALDDFGTGHSSLAYLRDLPFDKVKIDRSFIGQLAEDPRALVLVRAILQLARGLGLATIAEGVETSQQLAMLQTEGVDGVQGYLLGRPGPAELFLPVRDRLRA</sequence>
<dbReference type="RefSeq" id="WP_252954998.1">
    <property type="nucleotide sequence ID" value="NZ_JAFIRR010000127.1"/>
</dbReference>
<dbReference type="SUPFAM" id="SSF55073">
    <property type="entry name" value="Nucleotide cyclase"/>
    <property type="match status" value="1"/>
</dbReference>
<accession>A0ABT1D8V0</accession>
<dbReference type="SMART" id="SM00052">
    <property type="entry name" value="EAL"/>
    <property type="match status" value="1"/>
</dbReference>
<dbReference type="Gene3D" id="3.30.70.270">
    <property type="match status" value="1"/>
</dbReference>
<reference evidence="3 4" key="1">
    <citation type="submission" date="2021-12" db="EMBL/GenBank/DDBJ databases">
        <title>Siccirubricoccus leaddurans sp. nov., a high concentration Zn2+ tolerance bacterium.</title>
        <authorList>
            <person name="Cao Y."/>
        </authorList>
    </citation>
    <scope>NUCLEOTIDE SEQUENCE [LARGE SCALE GENOMIC DNA]</scope>
    <source>
        <strain evidence="3 4">KC 17139</strain>
    </source>
</reference>
<dbReference type="NCBIfam" id="TIGR00254">
    <property type="entry name" value="GGDEF"/>
    <property type="match status" value="1"/>
</dbReference>
<dbReference type="SUPFAM" id="SSF55781">
    <property type="entry name" value="GAF domain-like"/>
    <property type="match status" value="1"/>
</dbReference>
<dbReference type="Proteomes" id="UP001523392">
    <property type="component" value="Unassembled WGS sequence"/>
</dbReference>
<dbReference type="Pfam" id="PF00563">
    <property type="entry name" value="EAL"/>
    <property type="match status" value="1"/>
</dbReference>
<dbReference type="SMART" id="SM00267">
    <property type="entry name" value="GGDEF"/>
    <property type="match status" value="1"/>
</dbReference>
<dbReference type="InterPro" id="IPR043128">
    <property type="entry name" value="Rev_trsase/Diguanyl_cyclase"/>
</dbReference>
<proteinExistence type="predicted"/>
<evidence type="ECO:0000313" key="3">
    <source>
        <dbReference type="EMBL" id="MCO6418370.1"/>
    </source>
</evidence>
<dbReference type="InterPro" id="IPR000160">
    <property type="entry name" value="GGDEF_dom"/>
</dbReference>
<dbReference type="PROSITE" id="PS50887">
    <property type="entry name" value="GGDEF"/>
    <property type="match status" value="1"/>
</dbReference>
<gene>
    <name evidence="3" type="ORF">JYK14_19690</name>
</gene>
<dbReference type="InterPro" id="IPR050706">
    <property type="entry name" value="Cyclic-di-GMP_PDE-like"/>
</dbReference>
<keyword evidence="4" id="KW-1185">Reference proteome</keyword>
<dbReference type="PANTHER" id="PTHR33121">
    <property type="entry name" value="CYCLIC DI-GMP PHOSPHODIESTERASE PDEF"/>
    <property type="match status" value="1"/>
</dbReference>
<protein>
    <submittedName>
        <fullName evidence="3">EAL domain-containing protein</fullName>
    </submittedName>
</protein>
<dbReference type="SMART" id="SM00065">
    <property type="entry name" value="GAF"/>
    <property type="match status" value="1"/>
</dbReference>
<dbReference type="Pfam" id="PF01590">
    <property type="entry name" value="GAF"/>
    <property type="match status" value="1"/>
</dbReference>
<evidence type="ECO:0000313" key="4">
    <source>
        <dbReference type="Proteomes" id="UP001523392"/>
    </source>
</evidence>
<feature type="domain" description="EAL" evidence="1">
    <location>
        <begin position="348"/>
        <end position="604"/>
    </location>
</feature>
<evidence type="ECO:0000259" key="2">
    <source>
        <dbReference type="PROSITE" id="PS50887"/>
    </source>
</evidence>
<dbReference type="PROSITE" id="PS50883">
    <property type="entry name" value="EAL"/>
    <property type="match status" value="1"/>
</dbReference>
<organism evidence="3 4">
    <name type="scientific">Siccirubricoccus soli</name>
    <dbReference type="NCBI Taxonomy" id="2899147"/>
    <lineage>
        <taxon>Bacteria</taxon>
        <taxon>Pseudomonadati</taxon>
        <taxon>Pseudomonadota</taxon>
        <taxon>Alphaproteobacteria</taxon>
        <taxon>Acetobacterales</taxon>
        <taxon>Roseomonadaceae</taxon>
        <taxon>Siccirubricoccus</taxon>
    </lineage>
</organism>